<feature type="compositionally biased region" description="Polar residues" evidence="1">
    <location>
        <begin position="75"/>
        <end position="84"/>
    </location>
</feature>
<evidence type="ECO:0000256" key="2">
    <source>
        <dbReference type="SAM" id="Phobius"/>
    </source>
</evidence>
<feature type="region of interest" description="Disordered" evidence="1">
    <location>
        <begin position="63"/>
        <end position="84"/>
    </location>
</feature>
<comment type="caution">
    <text evidence="3">The sequence shown here is derived from an EMBL/GenBank/DDBJ whole genome shotgun (WGS) entry which is preliminary data.</text>
</comment>
<dbReference type="EMBL" id="SLWM01000004">
    <property type="protein sequence ID" value="TCO25916.1"/>
    <property type="molecule type" value="Genomic_DNA"/>
</dbReference>
<evidence type="ECO:0000313" key="4">
    <source>
        <dbReference type="Proteomes" id="UP000295818"/>
    </source>
</evidence>
<keyword evidence="2" id="KW-1133">Transmembrane helix</keyword>
<reference evidence="3 4" key="1">
    <citation type="journal article" date="2015" name="Stand. Genomic Sci.">
        <title>Genomic Encyclopedia of Bacterial and Archaeal Type Strains, Phase III: the genomes of soil and plant-associated and newly described type strains.</title>
        <authorList>
            <person name="Whitman W.B."/>
            <person name="Woyke T."/>
            <person name="Klenk H.P."/>
            <person name="Zhou Y."/>
            <person name="Lilburn T.G."/>
            <person name="Beck B.J."/>
            <person name="De Vos P."/>
            <person name="Vandamme P."/>
            <person name="Eisen J.A."/>
            <person name="Garrity G."/>
            <person name="Hugenholtz P."/>
            <person name="Kyrpides N.C."/>
        </authorList>
    </citation>
    <scope>NUCLEOTIDE SEQUENCE [LARGE SCALE GENOMIC DNA]</scope>
    <source>
        <strain evidence="3 4">VKM Ac-2538</strain>
    </source>
</reference>
<keyword evidence="2" id="KW-0812">Transmembrane</keyword>
<name>A0ABY2BNA1_9ACTN</name>
<accession>A0ABY2BNA1</accession>
<organism evidence="3 4">
    <name type="scientific">Kribbella orskensis</name>
    <dbReference type="NCBI Taxonomy" id="2512216"/>
    <lineage>
        <taxon>Bacteria</taxon>
        <taxon>Bacillati</taxon>
        <taxon>Actinomycetota</taxon>
        <taxon>Actinomycetes</taxon>
        <taxon>Propionibacteriales</taxon>
        <taxon>Kribbellaceae</taxon>
        <taxon>Kribbella</taxon>
    </lineage>
</organism>
<proteinExistence type="predicted"/>
<evidence type="ECO:0000256" key="1">
    <source>
        <dbReference type="SAM" id="MobiDB-lite"/>
    </source>
</evidence>
<gene>
    <name evidence="3" type="ORF">EV644_104420</name>
</gene>
<dbReference type="Proteomes" id="UP000295818">
    <property type="component" value="Unassembled WGS sequence"/>
</dbReference>
<evidence type="ECO:0000313" key="3">
    <source>
        <dbReference type="EMBL" id="TCO25916.1"/>
    </source>
</evidence>
<feature type="transmembrane region" description="Helical" evidence="2">
    <location>
        <begin position="34"/>
        <end position="58"/>
    </location>
</feature>
<keyword evidence="4" id="KW-1185">Reference proteome</keyword>
<protein>
    <submittedName>
        <fullName evidence="3">Uncharacterized protein</fullName>
    </submittedName>
</protein>
<dbReference type="RefSeq" id="WP_132188742.1">
    <property type="nucleotide sequence ID" value="NZ_SLWM01000004.1"/>
</dbReference>
<sequence>MTKQIPAERPLPNKTTILDHLLAETDEKRGRRSWLLPVTAAASIAVVATGALTVPSLLKHDDPGAAGQSVGASKAPTNKPTEQTVSIDRGKLTDAQAKAFGTECAKWIGSKDIPGQTYGTAPLNWPGAGAKVDKILHATQIAGQVAGPPPGSTRWTVAVKSGDRIYACVGRMPTKDAHGHVQRDYEFGTFSTKYPDGLGGTGDGVGLITDLSGRKPAKLSTSRWVVAPPGAATVQRRIVVKGKPTPWFTSEVTDGLGYVQAQAEAKLVAGDKVQLETRLLDKAGKPVSASLTGRYVVALTNEGKYSVISLQPESTKPR</sequence>
<keyword evidence="2" id="KW-0472">Membrane</keyword>